<name>A0A1R1Y082_9FUNG</name>
<feature type="domain" description="Aldehyde dehydrogenase" evidence="3">
    <location>
        <begin position="74"/>
        <end position="543"/>
    </location>
</feature>
<dbReference type="STRING" id="133412.A0A1R1Y082"/>
<dbReference type="Gene3D" id="3.40.309.10">
    <property type="entry name" value="Aldehyde Dehydrogenase, Chain A, domain 2"/>
    <property type="match status" value="1"/>
</dbReference>
<dbReference type="InterPro" id="IPR016160">
    <property type="entry name" value="Ald_DH_CS_CYS"/>
</dbReference>
<evidence type="ECO:0000313" key="4">
    <source>
        <dbReference type="EMBL" id="OMJ20219.1"/>
    </source>
</evidence>
<evidence type="ECO:0000256" key="1">
    <source>
        <dbReference type="ARBA" id="ARBA00009986"/>
    </source>
</evidence>
<dbReference type="InterPro" id="IPR015590">
    <property type="entry name" value="Aldehyde_DH_dom"/>
</dbReference>
<dbReference type="AlphaFoldDB" id="A0A1R1Y082"/>
<keyword evidence="5" id="KW-1185">Reference proteome</keyword>
<accession>A0A1R1Y082</accession>
<dbReference type="EMBL" id="LSSN01001295">
    <property type="protein sequence ID" value="OMJ20219.1"/>
    <property type="molecule type" value="Genomic_DNA"/>
</dbReference>
<dbReference type="Pfam" id="PF00171">
    <property type="entry name" value="Aldedh"/>
    <property type="match status" value="1"/>
</dbReference>
<dbReference type="InterPro" id="IPR016163">
    <property type="entry name" value="Ald_DH_C"/>
</dbReference>
<dbReference type="InterPro" id="IPR016161">
    <property type="entry name" value="Ald_DH/histidinol_DH"/>
</dbReference>
<dbReference type="PROSITE" id="PS00070">
    <property type="entry name" value="ALDEHYDE_DEHYDR_CYS"/>
    <property type="match status" value="1"/>
</dbReference>
<dbReference type="PANTHER" id="PTHR11699">
    <property type="entry name" value="ALDEHYDE DEHYDROGENASE-RELATED"/>
    <property type="match status" value="1"/>
</dbReference>
<dbReference type="Gene3D" id="3.40.605.10">
    <property type="entry name" value="Aldehyde Dehydrogenase, Chain A, domain 1"/>
    <property type="match status" value="1"/>
</dbReference>
<sequence length="601" mass="65385">MFGLVSYILSSSLLTLSISAFVFAYFFSSTIKNYLDAQIYPPKKIHVQLPEQFLPGWSTSQYANSQNASQKLPNKITCIDPATGKILGHHPISSASDVQAAIEAASAAQKVWANTSFSQRRQVLRTLCDFILEHQLEICQAACRVSGKTLVDAMLGEVLTTIAKLRWTIENGENVLKSSTRGTGFLMMYKMARVVYQPMGVVSAIVSWNYPFHNAFGPVISAIFAGNAIVVKTSEHSAFSSPYFLSIIQNCLAAHGHPKELVQFVTGYAETGQALVSSKIVKHVTFIGSAPVGRLIMKAASDNLTPVTLELGGKDCAIVMNDANLDQCVPVIMRGTFQNSGQNCIGIERVIVHQDIYDKFINLVKHKIPLIRQGPCLENTTNDHQIDMGAMVLSSNFSVYGSLISDALQKGAKLITGGKVFNHPEYPYGSYFEPTLLVDVTPNMDIANTEVFGPIMAVFKASSAADSIRIANSSQFALGSSVFTSDKLLGRQIAMSLKCGMVNNNDFAVNYLCQSLPFGGIGNSGFGRFAGNEGLLSMCYQKSYTEDIFTSISTSIPKVVDYPIENTLNAFEFTKNINIFAFGSNIISRIKAAITLGKLSK</sequence>
<dbReference type="InterPro" id="IPR016162">
    <property type="entry name" value="Ald_DH_N"/>
</dbReference>
<evidence type="ECO:0000259" key="3">
    <source>
        <dbReference type="Pfam" id="PF00171"/>
    </source>
</evidence>
<dbReference type="Proteomes" id="UP000187283">
    <property type="component" value="Unassembled WGS sequence"/>
</dbReference>
<dbReference type="GO" id="GO:0016620">
    <property type="term" value="F:oxidoreductase activity, acting on the aldehyde or oxo group of donors, NAD or NADP as acceptor"/>
    <property type="evidence" value="ECO:0007669"/>
    <property type="project" value="InterPro"/>
</dbReference>
<organism evidence="4 5">
    <name type="scientific">Smittium culicis</name>
    <dbReference type="NCBI Taxonomy" id="133412"/>
    <lineage>
        <taxon>Eukaryota</taxon>
        <taxon>Fungi</taxon>
        <taxon>Fungi incertae sedis</taxon>
        <taxon>Zoopagomycota</taxon>
        <taxon>Kickxellomycotina</taxon>
        <taxon>Harpellomycetes</taxon>
        <taxon>Harpellales</taxon>
        <taxon>Legeriomycetaceae</taxon>
        <taxon>Smittium</taxon>
    </lineage>
</organism>
<proteinExistence type="inferred from homology"/>
<protein>
    <submittedName>
        <fullName evidence="4">Putative aldehyde dehydrogenase-like protein</fullName>
    </submittedName>
</protein>
<evidence type="ECO:0000313" key="5">
    <source>
        <dbReference type="Proteomes" id="UP000187283"/>
    </source>
</evidence>
<dbReference type="SUPFAM" id="SSF53720">
    <property type="entry name" value="ALDH-like"/>
    <property type="match status" value="1"/>
</dbReference>
<comment type="caution">
    <text evidence="4">The sequence shown here is derived from an EMBL/GenBank/DDBJ whole genome shotgun (WGS) entry which is preliminary data.</text>
</comment>
<keyword evidence="2" id="KW-0560">Oxidoreductase</keyword>
<reference evidence="4 5" key="1">
    <citation type="submission" date="2017-01" db="EMBL/GenBank/DDBJ databases">
        <authorList>
            <person name="Mah S.A."/>
            <person name="Swanson W.J."/>
            <person name="Moy G.W."/>
            <person name="Vacquier V.D."/>
        </authorList>
    </citation>
    <scope>NUCLEOTIDE SEQUENCE [LARGE SCALE GENOMIC DNA]</scope>
    <source>
        <strain evidence="4 5">GSMNP</strain>
    </source>
</reference>
<evidence type="ECO:0000256" key="2">
    <source>
        <dbReference type="ARBA" id="ARBA00023002"/>
    </source>
</evidence>
<dbReference type="FunFam" id="3.40.309.10:FF:000024">
    <property type="entry name" value="Betaine aldehyde dehydrogenase"/>
    <property type="match status" value="1"/>
</dbReference>
<dbReference type="OrthoDB" id="310895at2759"/>
<gene>
    <name evidence="4" type="ORF">AYI70_g4251</name>
</gene>
<comment type="similarity">
    <text evidence="1">Belongs to the aldehyde dehydrogenase family.</text>
</comment>